<dbReference type="Gramene" id="Os07t0528200-00">
    <property type="protein sequence ID" value="Os07t0528200-00"/>
    <property type="gene ID" value="Os07g0528200"/>
</dbReference>
<organism evidence="1 2">
    <name type="scientific">Oryza sativa subsp. japonica</name>
    <name type="common">Rice</name>
    <dbReference type="NCBI Taxonomy" id="39947"/>
    <lineage>
        <taxon>Eukaryota</taxon>
        <taxon>Viridiplantae</taxon>
        <taxon>Streptophyta</taxon>
        <taxon>Embryophyta</taxon>
        <taxon>Tracheophyta</taxon>
        <taxon>Spermatophyta</taxon>
        <taxon>Magnoliopsida</taxon>
        <taxon>Liliopsida</taxon>
        <taxon>Poales</taxon>
        <taxon>Poaceae</taxon>
        <taxon>BOP clade</taxon>
        <taxon>Oryzoideae</taxon>
        <taxon>Oryzeae</taxon>
        <taxon>Oryzinae</taxon>
        <taxon>Oryza</taxon>
        <taxon>Oryza sativa</taxon>
    </lineage>
</organism>
<dbReference type="InParanoid" id="A0A0P0X7N2"/>
<protein>
    <submittedName>
        <fullName evidence="1">Os07g0528200 protein</fullName>
    </submittedName>
</protein>
<reference evidence="2" key="1">
    <citation type="journal article" date="2005" name="Nature">
        <title>The map-based sequence of the rice genome.</title>
        <authorList>
            <consortium name="International rice genome sequencing project (IRGSP)"/>
            <person name="Matsumoto T."/>
            <person name="Wu J."/>
            <person name="Kanamori H."/>
            <person name="Katayose Y."/>
            <person name="Fujisawa M."/>
            <person name="Namiki N."/>
            <person name="Mizuno H."/>
            <person name="Yamamoto K."/>
            <person name="Antonio B.A."/>
            <person name="Baba T."/>
            <person name="Sakata K."/>
            <person name="Nagamura Y."/>
            <person name="Aoki H."/>
            <person name="Arikawa K."/>
            <person name="Arita K."/>
            <person name="Bito T."/>
            <person name="Chiden Y."/>
            <person name="Fujitsuka N."/>
            <person name="Fukunaka R."/>
            <person name="Hamada M."/>
            <person name="Harada C."/>
            <person name="Hayashi A."/>
            <person name="Hijishita S."/>
            <person name="Honda M."/>
            <person name="Hosokawa S."/>
            <person name="Ichikawa Y."/>
            <person name="Idonuma A."/>
            <person name="Iijima M."/>
            <person name="Ikeda M."/>
            <person name="Ikeno M."/>
            <person name="Ito K."/>
            <person name="Ito S."/>
            <person name="Ito T."/>
            <person name="Ito Y."/>
            <person name="Ito Y."/>
            <person name="Iwabuchi A."/>
            <person name="Kamiya K."/>
            <person name="Karasawa W."/>
            <person name="Kurita K."/>
            <person name="Katagiri S."/>
            <person name="Kikuta A."/>
            <person name="Kobayashi H."/>
            <person name="Kobayashi N."/>
            <person name="Machita K."/>
            <person name="Maehara T."/>
            <person name="Masukawa M."/>
            <person name="Mizubayashi T."/>
            <person name="Mukai Y."/>
            <person name="Nagasaki H."/>
            <person name="Nagata Y."/>
            <person name="Naito S."/>
            <person name="Nakashima M."/>
            <person name="Nakama Y."/>
            <person name="Nakamichi Y."/>
            <person name="Nakamura M."/>
            <person name="Meguro A."/>
            <person name="Negishi M."/>
            <person name="Ohta I."/>
            <person name="Ohta T."/>
            <person name="Okamoto M."/>
            <person name="Ono N."/>
            <person name="Saji S."/>
            <person name="Sakaguchi M."/>
            <person name="Sakai K."/>
            <person name="Shibata M."/>
            <person name="Shimokawa T."/>
            <person name="Song J."/>
            <person name="Takazaki Y."/>
            <person name="Terasawa K."/>
            <person name="Tsugane M."/>
            <person name="Tsuji K."/>
            <person name="Ueda S."/>
            <person name="Waki K."/>
            <person name="Yamagata H."/>
            <person name="Yamamoto M."/>
            <person name="Yamamoto S."/>
            <person name="Yamane H."/>
            <person name="Yoshiki S."/>
            <person name="Yoshihara R."/>
            <person name="Yukawa K."/>
            <person name="Zhong H."/>
            <person name="Yano M."/>
            <person name="Yuan Q."/>
            <person name="Ouyang S."/>
            <person name="Liu J."/>
            <person name="Jones K.M."/>
            <person name="Gansberger K."/>
            <person name="Moffat K."/>
            <person name="Hill J."/>
            <person name="Bera J."/>
            <person name="Fadrosh D."/>
            <person name="Jin S."/>
            <person name="Johri S."/>
            <person name="Kim M."/>
            <person name="Overton L."/>
            <person name="Reardon M."/>
            <person name="Tsitrin T."/>
            <person name="Vuong H."/>
            <person name="Weaver B."/>
            <person name="Ciecko A."/>
            <person name="Tallon L."/>
            <person name="Jackson J."/>
            <person name="Pai G."/>
            <person name="Aken S.V."/>
            <person name="Utterback T."/>
            <person name="Reidmuller S."/>
            <person name="Feldblyum T."/>
            <person name="Hsiao J."/>
            <person name="Zismann V."/>
            <person name="Iobst S."/>
            <person name="de Vazeille A.R."/>
            <person name="Buell C.R."/>
            <person name="Ying K."/>
            <person name="Li Y."/>
            <person name="Lu T."/>
            <person name="Huang Y."/>
            <person name="Zhao Q."/>
            <person name="Feng Q."/>
            <person name="Zhang L."/>
            <person name="Zhu J."/>
            <person name="Weng Q."/>
            <person name="Mu J."/>
            <person name="Lu Y."/>
            <person name="Fan D."/>
            <person name="Liu Y."/>
            <person name="Guan J."/>
            <person name="Zhang Y."/>
            <person name="Yu S."/>
            <person name="Liu X."/>
            <person name="Zhang Y."/>
            <person name="Hong G."/>
            <person name="Han B."/>
            <person name="Choisne N."/>
            <person name="Demange N."/>
            <person name="Orjeda G."/>
            <person name="Samain S."/>
            <person name="Cattolico L."/>
            <person name="Pelletier E."/>
            <person name="Couloux A."/>
            <person name="Segurens B."/>
            <person name="Wincker P."/>
            <person name="D'Hont A."/>
            <person name="Scarpelli C."/>
            <person name="Weissenbach J."/>
            <person name="Salanoubat M."/>
            <person name="Quetier F."/>
            <person name="Yu Y."/>
            <person name="Kim H.R."/>
            <person name="Rambo T."/>
            <person name="Currie J."/>
            <person name="Collura K."/>
            <person name="Luo M."/>
            <person name="Yang T."/>
            <person name="Ammiraju J.S.S."/>
            <person name="Engler F."/>
            <person name="Soderlund C."/>
            <person name="Wing R.A."/>
            <person name="Palmer L.E."/>
            <person name="de la Bastide M."/>
            <person name="Spiegel L."/>
            <person name="Nascimento L."/>
            <person name="Zutavern T."/>
            <person name="O'Shaughnessy A."/>
            <person name="Dike S."/>
            <person name="Dedhia N."/>
            <person name="Preston R."/>
            <person name="Balija V."/>
            <person name="McCombie W.R."/>
            <person name="Chow T."/>
            <person name="Chen H."/>
            <person name="Chung M."/>
            <person name="Chen C."/>
            <person name="Shaw J."/>
            <person name="Wu H."/>
            <person name="Hsiao K."/>
            <person name="Chao Y."/>
            <person name="Chu M."/>
            <person name="Cheng C."/>
            <person name="Hour A."/>
            <person name="Lee P."/>
            <person name="Lin S."/>
            <person name="Lin Y."/>
            <person name="Liou J."/>
            <person name="Liu S."/>
            <person name="Hsing Y."/>
            <person name="Raghuvanshi S."/>
            <person name="Mohanty A."/>
            <person name="Bharti A.K."/>
            <person name="Gaur A."/>
            <person name="Gupta V."/>
            <person name="Kumar D."/>
            <person name="Ravi V."/>
            <person name="Vij S."/>
            <person name="Kapur A."/>
            <person name="Khurana P."/>
            <person name="Khurana P."/>
            <person name="Khurana J.P."/>
            <person name="Tyagi A.K."/>
            <person name="Gaikwad K."/>
            <person name="Singh A."/>
            <person name="Dalal V."/>
            <person name="Srivastava S."/>
            <person name="Dixit A."/>
            <person name="Pal A.K."/>
            <person name="Ghazi I.A."/>
            <person name="Yadav M."/>
            <person name="Pandit A."/>
            <person name="Bhargava A."/>
            <person name="Sureshbabu K."/>
            <person name="Batra K."/>
            <person name="Sharma T.R."/>
            <person name="Mohapatra T."/>
            <person name="Singh N.K."/>
            <person name="Messing J."/>
            <person name="Nelson A.B."/>
            <person name="Fuks G."/>
            <person name="Kavchok S."/>
            <person name="Keizer G."/>
            <person name="Linton E."/>
            <person name="Llaca V."/>
            <person name="Song R."/>
            <person name="Tanyolac B."/>
            <person name="Young S."/>
            <person name="Ho-Il K."/>
            <person name="Hahn J.H."/>
            <person name="Sangsakoo G."/>
            <person name="Vanavichit A."/>
            <person name="de Mattos Luiz.A.T."/>
            <person name="Zimmer P.D."/>
            <person name="Malone G."/>
            <person name="Dellagostin O."/>
            <person name="de Oliveira A.C."/>
            <person name="Bevan M."/>
            <person name="Bancroft I."/>
            <person name="Minx P."/>
            <person name="Cordum H."/>
            <person name="Wilson R."/>
            <person name="Cheng Z."/>
            <person name="Jin W."/>
            <person name="Jiang J."/>
            <person name="Leong S.A."/>
            <person name="Iwama H."/>
            <person name="Gojobori T."/>
            <person name="Itoh T."/>
            <person name="Niimura Y."/>
            <person name="Fujii Y."/>
            <person name="Habara T."/>
            <person name="Sakai H."/>
            <person name="Sato Y."/>
            <person name="Wilson G."/>
            <person name="Kumar K."/>
            <person name="McCouch S."/>
            <person name="Juretic N."/>
            <person name="Hoen D."/>
            <person name="Wright S."/>
            <person name="Bruskiewich R."/>
            <person name="Bureau T."/>
            <person name="Miyao A."/>
            <person name="Hirochika H."/>
            <person name="Nishikawa T."/>
            <person name="Kadowaki K."/>
            <person name="Sugiura M."/>
            <person name="Burr B."/>
            <person name="Sasaki T."/>
        </authorList>
    </citation>
    <scope>NUCLEOTIDE SEQUENCE [LARGE SCALE GENOMIC DNA]</scope>
    <source>
        <strain evidence="2">cv. Nipponbare</strain>
    </source>
</reference>
<dbReference type="OMA" id="NQHEAHA"/>
<accession>A0A0P0X7N2</accession>
<dbReference type="PaxDb" id="39947-A0A0P0X7N2"/>
<feature type="non-terminal residue" evidence="1">
    <location>
        <position position="1"/>
    </location>
</feature>
<gene>
    <name evidence="1" type="ordered locus">Os07g0528200</name>
    <name evidence="1" type="ORF">OSNPB_070528200</name>
</gene>
<dbReference type="PANTHER" id="PTHR31479:SF25">
    <property type="entry name" value="OS07G0527900 PROTEIN"/>
    <property type="match status" value="1"/>
</dbReference>
<dbReference type="EMBL" id="AP014963">
    <property type="protein sequence ID" value="BAT01861.1"/>
    <property type="molecule type" value="Genomic_DNA"/>
</dbReference>
<dbReference type="FunCoup" id="A0A0P0X7N2">
    <property type="interactions" value="5"/>
</dbReference>
<reference evidence="1 2" key="3">
    <citation type="journal article" date="2013" name="Rice">
        <title>Improvement of the Oryza sativa Nipponbare reference genome using next generation sequence and optical map data.</title>
        <authorList>
            <person name="Kawahara Y."/>
            <person name="de la Bastide M."/>
            <person name="Hamilton J.P."/>
            <person name="Kanamori H."/>
            <person name="McCombie W.R."/>
            <person name="Ouyang S."/>
            <person name="Schwartz D.C."/>
            <person name="Tanaka T."/>
            <person name="Wu J."/>
            <person name="Zhou S."/>
            <person name="Childs K.L."/>
            <person name="Davidson R.M."/>
            <person name="Lin H."/>
            <person name="Quesada-Ocampo L."/>
            <person name="Vaillancourt B."/>
            <person name="Sakai H."/>
            <person name="Lee S.S."/>
            <person name="Kim J."/>
            <person name="Numa H."/>
            <person name="Itoh T."/>
            <person name="Buell C.R."/>
            <person name="Matsumoto T."/>
        </authorList>
    </citation>
    <scope>NUCLEOTIDE SEQUENCE [LARGE SCALE GENOMIC DNA]</scope>
    <source>
        <strain evidence="2">cv. Nipponbare</strain>
    </source>
</reference>
<dbReference type="Proteomes" id="UP000059680">
    <property type="component" value="Chromosome 7"/>
</dbReference>
<dbReference type="PANTHER" id="PTHR31479">
    <property type="entry name" value="ALPHA/BETA-HYDROLASES SUPERFAMILY PROTEIN"/>
    <property type="match status" value="1"/>
</dbReference>
<sequence length="128" mass="14780">WRKTASVPLQCILYRSRRDNEEHRRCVAACLVKGVYTMENDSNRRRVHTNALAPAWWESFGFRLLRVIKDDSNNNDQFIIGAVYEHVLPALPASKPGRHPLAPHYVVAFRGTMISLRSWISTSTSRSW</sequence>
<dbReference type="AlphaFoldDB" id="A0A0P0X7N2"/>
<evidence type="ECO:0000313" key="2">
    <source>
        <dbReference type="Proteomes" id="UP000059680"/>
    </source>
</evidence>
<reference evidence="1 2" key="2">
    <citation type="journal article" date="2013" name="Plant Cell Physiol.">
        <title>Rice Annotation Project Database (RAP-DB): an integrative and interactive database for rice genomics.</title>
        <authorList>
            <person name="Sakai H."/>
            <person name="Lee S.S."/>
            <person name="Tanaka T."/>
            <person name="Numa H."/>
            <person name="Kim J."/>
            <person name="Kawahara Y."/>
            <person name="Wakimoto H."/>
            <person name="Yang C.C."/>
            <person name="Iwamoto M."/>
            <person name="Abe T."/>
            <person name="Yamada Y."/>
            <person name="Muto A."/>
            <person name="Inokuchi H."/>
            <person name="Ikemura T."/>
            <person name="Matsumoto T."/>
            <person name="Sasaki T."/>
            <person name="Itoh T."/>
        </authorList>
    </citation>
    <scope>NUCLEOTIDE SEQUENCE [LARGE SCALE GENOMIC DNA]</scope>
    <source>
        <strain evidence="2">cv. Nipponbare</strain>
    </source>
</reference>
<name>A0A0P0X7N2_ORYSJ</name>
<evidence type="ECO:0000313" key="1">
    <source>
        <dbReference type="EMBL" id="BAT01861.1"/>
    </source>
</evidence>
<proteinExistence type="predicted"/>
<keyword evidence="2" id="KW-1185">Reference proteome</keyword>